<proteinExistence type="predicted"/>
<gene>
    <name evidence="1" type="ordered locus">AM1_3355</name>
</gene>
<dbReference type="Proteomes" id="UP000000268">
    <property type="component" value="Chromosome"/>
</dbReference>
<evidence type="ECO:0000313" key="1">
    <source>
        <dbReference type="EMBL" id="ABW28349.1"/>
    </source>
</evidence>
<dbReference type="HOGENOM" id="CLU_3210980_0_0_3"/>
<dbReference type="KEGG" id="amr:AM1_3355"/>
<dbReference type="AlphaFoldDB" id="B0C002"/>
<organism evidence="1 2">
    <name type="scientific">Acaryochloris marina (strain MBIC 11017)</name>
    <dbReference type="NCBI Taxonomy" id="329726"/>
    <lineage>
        <taxon>Bacteria</taxon>
        <taxon>Bacillati</taxon>
        <taxon>Cyanobacteriota</taxon>
        <taxon>Cyanophyceae</taxon>
        <taxon>Acaryochloridales</taxon>
        <taxon>Acaryochloridaceae</taxon>
        <taxon>Acaryochloris</taxon>
    </lineage>
</organism>
<protein>
    <submittedName>
        <fullName evidence="1">Uncharacterized protein</fullName>
    </submittedName>
</protein>
<keyword evidence="2" id="KW-1185">Reference proteome</keyword>
<accession>B0C002</accession>
<sequence>MSEVHKIIYLWLFILILKAISEKMLNTFDFISSALGIRWQGIPI</sequence>
<reference evidence="1 2" key="1">
    <citation type="journal article" date="2008" name="Proc. Natl. Acad. Sci. U.S.A.">
        <title>Niche adaptation and genome expansion in the chlorophyll d-producing cyanobacterium Acaryochloris marina.</title>
        <authorList>
            <person name="Swingley W.D."/>
            <person name="Chen M."/>
            <person name="Cheung P.C."/>
            <person name="Conrad A.L."/>
            <person name="Dejesa L.C."/>
            <person name="Hao J."/>
            <person name="Honchak B.M."/>
            <person name="Karbach L.E."/>
            <person name="Kurdoglu A."/>
            <person name="Lahiri S."/>
            <person name="Mastrian S.D."/>
            <person name="Miyashita H."/>
            <person name="Page L."/>
            <person name="Ramakrishna P."/>
            <person name="Satoh S."/>
            <person name="Sattley W.M."/>
            <person name="Shimada Y."/>
            <person name="Taylor H.L."/>
            <person name="Tomo T."/>
            <person name="Tsuchiya T."/>
            <person name="Wang Z.T."/>
            <person name="Raymond J."/>
            <person name="Mimuro M."/>
            <person name="Blankenship R.E."/>
            <person name="Touchman J.W."/>
        </authorList>
    </citation>
    <scope>NUCLEOTIDE SEQUENCE [LARGE SCALE GENOMIC DNA]</scope>
    <source>
        <strain evidence="2">MBIC 11017</strain>
    </source>
</reference>
<name>B0C002_ACAM1</name>
<evidence type="ECO:0000313" key="2">
    <source>
        <dbReference type="Proteomes" id="UP000000268"/>
    </source>
</evidence>
<dbReference type="EMBL" id="CP000828">
    <property type="protein sequence ID" value="ABW28349.1"/>
    <property type="molecule type" value="Genomic_DNA"/>
</dbReference>